<dbReference type="EMBL" id="CP002062">
    <property type="protein sequence ID" value="ADJ16015.1"/>
    <property type="molecule type" value="Genomic_DNA"/>
</dbReference>
<dbReference type="Gene3D" id="3.60.21.10">
    <property type="match status" value="1"/>
</dbReference>
<dbReference type="Proteomes" id="UP000000390">
    <property type="component" value="Chromosome"/>
</dbReference>
<evidence type="ECO:0000313" key="8">
    <source>
        <dbReference type="Proteomes" id="UP000000390"/>
    </source>
</evidence>
<dbReference type="GO" id="GO:0016787">
    <property type="term" value="F:hydrolase activity"/>
    <property type="evidence" value="ECO:0007669"/>
    <property type="project" value="UniProtKB-KW"/>
</dbReference>
<dbReference type="SUPFAM" id="SSF56300">
    <property type="entry name" value="Metallo-dependent phosphatases"/>
    <property type="match status" value="1"/>
</dbReference>
<evidence type="ECO:0000259" key="5">
    <source>
        <dbReference type="Pfam" id="PF00149"/>
    </source>
</evidence>
<dbReference type="OrthoDB" id="7513at2157"/>
<protein>
    <submittedName>
        <fullName evidence="6">Metallophosphoesterase</fullName>
    </submittedName>
</protein>
<reference evidence="7 9" key="2">
    <citation type="journal article" date="2014" name="PLoS Genet.">
        <title>Phylogenetically driven sequencing of extremely halophilic archaea reveals strategies for static and dynamic osmo-response.</title>
        <authorList>
            <person name="Becker E.A."/>
            <person name="Seitzer P.M."/>
            <person name="Tritt A."/>
            <person name="Larsen D."/>
            <person name="Krusor M."/>
            <person name="Yao A.I."/>
            <person name="Wu D."/>
            <person name="Madern D."/>
            <person name="Eisen J.A."/>
            <person name="Darling A.E."/>
            <person name="Facciotti M.T."/>
        </authorList>
    </citation>
    <scope>NUCLEOTIDE SEQUENCE [LARGE SCALE GENOMIC DNA]</scope>
    <source>
        <strain evidence="7">B3</strain>
        <strain evidence="9">DSM 18796 / CECT 7217 / JCM 14584 / KCTC 4019 / B3</strain>
    </source>
</reference>
<dbReference type="AlphaFoldDB" id="D8J7J5"/>
<name>D8J7J5_HALJB</name>
<evidence type="ECO:0000256" key="4">
    <source>
        <dbReference type="ARBA" id="ARBA00025742"/>
    </source>
</evidence>
<evidence type="ECO:0000256" key="3">
    <source>
        <dbReference type="ARBA" id="ARBA00023004"/>
    </source>
</evidence>
<evidence type="ECO:0000256" key="1">
    <source>
        <dbReference type="ARBA" id="ARBA00022723"/>
    </source>
</evidence>
<dbReference type="InterPro" id="IPR029052">
    <property type="entry name" value="Metallo-depent_PP-like"/>
</dbReference>
<dbReference type="GeneID" id="9420450"/>
<dbReference type="Proteomes" id="UP000011645">
    <property type="component" value="Unassembled WGS sequence"/>
</dbReference>
<keyword evidence="3" id="KW-0408">Iron</keyword>
<evidence type="ECO:0000256" key="2">
    <source>
        <dbReference type="ARBA" id="ARBA00022801"/>
    </source>
</evidence>
<dbReference type="InterPro" id="IPR050884">
    <property type="entry name" value="CNP_phosphodiesterase-III"/>
</dbReference>
<dbReference type="GO" id="GO:0046872">
    <property type="term" value="F:metal ion binding"/>
    <property type="evidence" value="ECO:0007669"/>
    <property type="project" value="UniProtKB-KW"/>
</dbReference>
<gene>
    <name evidence="6" type="ordered locus">HacjB3_13170</name>
    <name evidence="7" type="ORF">C497_08374</name>
</gene>
<evidence type="ECO:0000313" key="9">
    <source>
        <dbReference type="Proteomes" id="UP000011645"/>
    </source>
</evidence>
<dbReference type="PANTHER" id="PTHR42988">
    <property type="entry name" value="PHOSPHOHYDROLASE"/>
    <property type="match status" value="1"/>
</dbReference>
<dbReference type="Pfam" id="PF00149">
    <property type="entry name" value="Metallophos"/>
    <property type="match status" value="1"/>
</dbReference>
<reference evidence="6 8" key="1">
    <citation type="journal article" date="2010" name="J. Bacteriol.">
        <title>Complete genome sequence of Halalkalicoccus jeotgali B3(T), an extremely halophilic archaeon.</title>
        <authorList>
            <person name="Roh S.W."/>
            <person name="Nam Y.D."/>
            <person name="Nam S.H."/>
            <person name="Choi S.H."/>
            <person name="Park H.S."/>
            <person name="Bae J.W."/>
        </authorList>
    </citation>
    <scope>NUCLEOTIDE SEQUENCE [LARGE SCALE GENOMIC DNA]</scope>
    <source>
        <strain evidence="6">B3</strain>
        <strain evidence="8">DSM 18796 / CECT 7217 / JCM 14584 / KCTC 4019 / B3</strain>
    </source>
</reference>
<proteinExistence type="inferred from homology"/>
<keyword evidence="2" id="KW-0378">Hydrolase</keyword>
<feature type="domain" description="Calcineurin-like phosphoesterase" evidence="5">
    <location>
        <begin position="38"/>
        <end position="245"/>
    </location>
</feature>
<sequence length="333" mass="35853">MTGDGLSPAGTPAGAPILDPEGIVLARFARPRTDEPTRIGVLSDIHVSTRERGTDRLLHCTERRLETAISRLDNADLDCVVFAGDLTKDGEPWNLERFGEIVSALETPFLATPGNHDVPKSFDDHSSVPVETFYERYTPSGLPAVERVGGVDLLVLDSTSLPDGSLHDSHRGAISTRQRDWLDAAASDAAVPVVVTHHNVLPLVRGSLATVEPWNTSTMHDSPAVADRLAAAGVPLVLSGHHHVPAVIERGSLRQVIAPAACAYPQAHLHVEIDENGTTIRMVPHATPTQQRAAYEALQDDRFRRTVSGIIADTIESAPITDERSRPVSVYGS</sequence>
<organism evidence="6 8">
    <name type="scientific">Halalkalicoccus jeotgali (strain DSM 18796 / CECT 7217 / JCM 14584 / KCTC 4019 / B3)</name>
    <dbReference type="NCBI Taxonomy" id="795797"/>
    <lineage>
        <taxon>Archaea</taxon>
        <taxon>Methanobacteriati</taxon>
        <taxon>Methanobacteriota</taxon>
        <taxon>Stenosarchaea group</taxon>
        <taxon>Halobacteria</taxon>
        <taxon>Halobacteriales</taxon>
        <taxon>Halococcaceae</taxon>
        <taxon>Halalkalicoccus</taxon>
    </lineage>
</organism>
<dbReference type="eggNOG" id="arCOG01153">
    <property type="taxonomic scope" value="Archaea"/>
</dbReference>
<dbReference type="KEGG" id="hje:HacjB3_13170"/>
<dbReference type="EMBL" id="AOHV01000024">
    <property type="protein sequence ID" value="ELY38111.1"/>
    <property type="molecule type" value="Genomic_DNA"/>
</dbReference>
<dbReference type="InterPro" id="IPR004843">
    <property type="entry name" value="Calcineurin-like_PHP"/>
</dbReference>
<keyword evidence="1" id="KW-0479">Metal-binding</keyword>
<evidence type="ECO:0000313" key="6">
    <source>
        <dbReference type="EMBL" id="ADJ16015.1"/>
    </source>
</evidence>
<accession>D8J7J5</accession>
<dbReference type="HOGENOM" id="CLU_904910_0_0_2"/>
<comment type="similarity">
    <text evidence="4">Belongs to the cyclic nucleotide phosphodiesterase class-III family.</text>
</comment>
<dbReference type="RefSeq" id="WP_008415956.1">
    <property type="nucleotide sequence ID" value="NC_014297.1"/>
</dbReference>
<dbReference type="PATRIC" id="fig|795797.18.peg.2633"/>
<dbReference type="PANTHER" id="PTHR42988:SF2">
    <property type="entry name" value="CYCLIC NUCLEOTIDE PHOSPHODIESTERASE CBUA0032-RELATED"/>
    <property type="match status" value="1"/>
</dbReference>
<evidence type="ECO:0000313" key="7">
    <source>
        <dbReference type="EMBL" id="ELY38111.1"/>
    </source>
</evidence>
<dbReference type="STRING" id="795797.HacjB3_13170"/>
<keyword evidence="9" id="KW-1185">Reference proteome</keyword>